<proteinExistence type="predicted"/>
<gene>
    <name evidence="2" type="ORF">DUNSADRAFT_10491</name>
</gene>
<evidence type="ECO:0000313" key="2">
    <source>
        <dbReference type="EMBL" id="KAF5833253.1"/>
    </source>
</evidence>
<organism evidence="2 3">
    <name type="scientific">Dunaliella salina</name>
    <name type="common">Green alga</name>
    <name type="synonym">Protococcus salinus</name>
    <dbReference type="NCBI Taxonomy" id="3046"/>
    <lineage>
        <taxon>Eukaryota</taxon>
        <taxon>Viridiplantae</taxon>
        <taxon>Chlorophyta</taxon>
        <taxon>core chlorophytes</taxon>
        <taxon>Chlorophyceae</taxon>
        <taxon>CS clade</taxon>
        <taxon>Chlamydomonadales</taxon>
        <taxon>Dunaliellaceae</taxon>
        <taxon>Dunaliella</taxon>
    </lineage>
</organism>
<sequence length="138" mass="15271">MQQLMRMRGTSLSMREAGVLCPRLPKQSLVVRPPVRSHGLLMGDREEKRASMMTHAQAPSSGYGAAGTGNTYSRPSSEEQAKRARQLTELLQETLQISFQTGPRGFFRGLQAADAVLSLTREYLIKGTLDPPEVVLRK</sequence>
<reference evidence="2" key="1">
    <citation type="submission" date="2017-08" db="EMBL/GenBank/DDBJ databases">
        <authorList>
            <person name="Polle J.E."/>
            <person name="Barry K."/>
            <person name="Cushman J."/>
            <person name="Schmutz J."/>
            <person name="Tran D."/>
            <person name="Hathwaick L.T."/>
            <person name="Yim W.C."/>
            <person name="Jenkins J."/>
            <person name="Mckie-Krisberg Z.M."/>
            <person name="Prochnik S."/>
            <person name="Lindquist E."/>
            <person name="Dockter R.B."/>
            <person name="Adam C."/>
            <person name="Molina H."/>
            <person name="Bunkerborg J."/>
            <person name="Jin E."/>
            <person name="Buchheim M."/>
            <person name="Magnuson J."/>
        </authorList>
    </citation>
    <scope>NUCLEOTIDE SEQUENCE</scope>
    <source>
        <strain evidence="2">CCAP 19/18</strain>
    </source>
</reference>
<feature type="region of interest" description="Disordered" evidence="1">
    <location>
        <begin position="35"/>
        <end position="84"/>
    </location>
</feature>
<name>A0ABQ7GF69_DUNSA</name>
<evidence type="ECO:0000256" key="1">
    <source>
        <dbReference type="SAM" id="MobiDB-lite"/>
    </source>
</evidence>
<protein>
    <submittedName>
        <fullName evidence="2">Uncharacterized protein</fullName>
    </submittedName>
</protein>
<dbReference type="EMBL" id="MU069821">
    <property type="protein sequence ID" value="KAF5833253.1"/>
    <property type="molecule type" value="Genomic_DNA"/>
</dbReference>
<comment type="caution">
    <text evidence="2">The sequence shown here is derived from an EMBL/GenBank/DDBJ whole genome shotgun (WGS) entry which is preliminary data.</text>
</comment>
<dbReference type="Proteomes" id="UP000815325">
    <property type="component" value="Unassembled WGS sequence"/>
</dbReference>
<keyword evidence="3" id="KW-1185">Reference proteome</keyword>
<accession>A0ABQ7GF69</accession>
<evidence type="ECO:0000313" key="3">
    <source>
        <dbReference type="Proteomes" id="UP000815325"/>
    </source>
</evidence>